<dbReference type="GO" id="GO:0004930">
    <property type="term" value="F:G protein-coupled receptor activity"/>
    <property type="evidence" value="ECO:0007669"/>
    <property type="project" value="UniProtKB-KW"/>
</dbReference>
<feature type="transmembrane region" description="Helical" evidence="10">
    <location>
        <begin position="282"/>
        <end position="303"/>
    </location>
</feature>
<feature type="transmembrane region" description="Helical" evidence="10">
    <location>
        <begin position="36"/>
        <end position="60"/>
    </location>
</feature>
<keyword evidence="4" id="KW-0552">Olfaction</keyword>
<protein>
    <recommendedName>
        <fullName evidence="11">G-protein coupled receptors family 1 profile domain-containing protein</fullName>
    </recommendedName>
</protein>
<dbReference type="AlphaFoldDB" id="A0A8C6XXB9"/>
<dbReference type="PROSITE" id="PS50262">
    <property type="entry name" value="G_PROTEIN_RECEP_F1_2"/>
    <property type="match status" value="1"/>
</dbReference>
<feature type="transmembrane region" description="Helical" evidence="10">
    <location>
        <begin position="253"/>
        <end position="276"/>
    </location>
</feature>
<dbReference type="GO" id="GO:0004984">
    <property type="term" value="F:olfactory receptor activity"/>
    <property type="evidence" value="ECO:0007669"/>
    <property type="project" value="InterPro"/>
</dbReference>
<dbReference type="Pfam" id="PF13853">
    <property type="entry name" value="7tm_4"/>
    <property type="match status" value="1"/>
</dbReference>
<evidence type="ECO:0000256" key="1">
    <source>
        <dbReference type="ARBA" id="ARBA00004141"/>
    </source>
</evidence>
<organism evidence="12 13">
    <name type="scientific">Naja naja</name>
    <name type="common">Indian cobra</name>
    <dbReference type="NCBI Taxonomy" id="35670"/>
    <lineage>
        <taxon>Eukaryota</taxon>
        <taxon>Metazoa</taxon>
        <taxon>Chordata</taxon>
        <taxon>Craniata</taxon>
        <taxon>Vertebrata</taxon>
        <taxon>Euteleostomi</taxon>
        <taxon>Lepidosauria</taxon>
        <taxon>Squamata</taxon>
        <taxon>Bifurcata</taxon>
        <taxon>Unidentata</taxon>
        <taxon>Episquamata</taxon>
        <taxon>Toxicofera</taxon>
        <taxon>Serpentes</taxon>
        <taxon>Colubroidea</taxon>
        <taxon>Elapidae</taxon>
        <taxon>Elapinae</taxon>
        <taxon>Naja</taxon>
    </lineage>
</organism>
<dbReference type="PANTHER" id="PTHR26450">
    <property type="entry name" value="OLFACTORY RECEPTOR 56B1-RELATED"/>
    <property type="match status" value="1"/>
</dbReference>
<evidence type="ECO:0000256" key="3">
    <source>
        <dbReference type="ARBA" id="ARBA00022692"/>
    </source>
</evidence>
<keyword evidence="13" id="KW-1185">Reference proteome</keyword>
<dbReference type="InterPro" id="IPR017452">
    <property type="entry name" value="GPCR_Rhodpsn_7TM"/>
</dbReference>
<feature type="domain" description="G-protein coupled receptors family 1 profile" evidence="11">
    <location>
        <begin position="52"/>
        <end position="303"/>
    </location>
</feature>
<evidence type="ECO:0000313" key="12">
    <source>
        <dbReference type="Ensembl" id="ENSNNAP00000021266.1"/>
    </source>
</evidence>
<feature type="transmembrane region" description="Helical" evidence="10">
    <location>
        <begin position="152"/>
        <end position="174"/>
    </location>
</feature>
<evidence type="ECO:0000256" key="9">
    <source>
        <dbReference type="ARBA" id="ARBA00023224"/>
    </source>
</evidence>
<dbReference type="InterPro" id="IPR000276">
    <property type="entry name" value="GPCR_Rhodpsn"/>
</dbReference>
<keyword evidence="2" id="KW-0716">Sensory transduction</keyword>
<dbReference type="PRINTS" id="PR00237">
    <property type="entry name" value="GPCRRHODOPSN"/>
</dbReference>
<accession>A0A8C6XXB9</accession>
<dbReference type="Proteomes" id="UP000694559">
    <property type="component" value="Unplaced"/>
</dbReference>
<name>A0A8C6XXB9_NAJNA</name>
<dbReference type="Gene3D" id="1.20.1070.10">
    <property type="entry name" value="Rhodopsin 7-helix transmembrane proteins"/>
    <property type="match status" value="1"/>
</dbReference>
<evidence type="ECO:0000256" key="4">
    <source>
        <dbReference type="ARBA" id="ARBA00022725"/>
    </source>
</evidence>
<keyword evidence="6" id="KW-0297">G-protein coupled receptor</keyword>
<keyword evidence="5 10" id="KW-1133">Transmembrane helix</keyword>
<evidence type="ECO:0000256" key="10">
    <source>
        <dbReference type="SAM" id="Phobius"/>
    </source>
</evidence>
<dbReference type="InterPro" id="IPR050402">
    <property type="entry name" value="OR51/52/56-like"/>
</dbReference>
<sequence length="324" mass="36701">MGRKPSKGIPMFSNHSDFGPPVFLLTGFPGLEKHHFWISLPICCMYMVAITGNGVILFIIRTDQTLHSPMYCFLSMLALSDLGLSFTTLPSMLSVLWFNHREIRFEVCLVQMYFIHTFSIVESGILLSMAFDRLVAIWNPLRYTSVLTNGTVIKIGAGVALRAALLVFPASFLLKHLEYGRKNVLSYAFCLHQDLLKVTLSDRRISSVYGLTVMLSSTGVDSLLLVFSYFLILKTILGAFSKEECLKTLSTCFSHFCAVLSFYIPMLGLTMIHRYGKHASPIIYIVIANVYLLLPPLMNPIVYSIKTKQLRTRILNAFQKERKW</sequence>
<dbReference type="GO" id="GO:0005886">
    <property type="term" value="C:plasma membrane"/>
    <property type="evidence" value="ECO:0007669"/>
    <property type="project" value="TreeGrafter"/>
</dbReference>
<evidence type="ECO:0000256" key="7">
    <source>
        <dbReference type="ARBA" id="ARBA00023136"/>
    </source>
</evidence>
<evidence type="ECO:0000256" key="8">
    <source>
        <dbReference type="ARBA" id="ARBA00023170"/>
    </source>
</evidence>
<keyword evidence="7 10" id="KW-0472">Membrane</keyword>
<dbReference type="CDD" id="cd15222">
    <property type="entry name" value="7tmA_OR51-like"/>
    <property type="match status" value="1"/>
</dbReference>
<feature type="transmembrane region" description="Helical" evidence="10">
    <location>
        <begin position="72"/>
        <end position="98"/>
    </location>
</feature>
<feature type="transmembrane region" description="Helical" evidence="10">
    <location>
        <begin position="110"/>
        <end position="131"/>
    </location>
</feature>
<dbReference type="FunFam" id="1.20.1070.10:FF:000002">
    <property type="entry name" value="Olfactory receptor"/>
    <property type="match status" value="1"/>
</dbReference>
<keyword evidence="8" id="KW-0675">Receptor</keyword>
<keyword evidence="3 10" id="KW-0812">Transmembrane</keyword>
<dbReference type="GO" id="GO:0071396">
    <property type="term" value="P:cellular response to lipid"/>
    <property type="evidence" value="ECO:0007669"/>
    <property type="project" value="UniProtKB-ARBA"/>
</dbReference>
<reference evidence="12" key="2">
    <citation type="submission" date="2025-09" db="UniProtKB">
        <authorList>
            <consortium name="Ensembl"/>
        </authorList>
    </citation>
    <scope>IDENTIFICATION</scope>
</reference>
<evidence type="ECO:0000256" key="5">
    <source>
        <dbReference type="ARBA" id="ARBA00022989"/>
    </source>
</evidence>
<dbReference type="GeneTree" id="ENSGT01150000286967"/>
<dbReference type="SUPFAM" id="SSF81321">
    <property type="entry name" value="Family A G protein-coupled receptor-like"/>
    <property type="match status" value="1"/>
</dbReference>
<evidence type="ECO:0000259" key="11">
    <source>
        <dbReference type="PROSITE" id="PS50262"/>
    </source>
</evidence>
<dbReference type="PRINTS" id="PR00245">
    <property type="entry name" value="OLFACTORYR"/>
</dbReference>
<reference evidence="12" key="1">
    <citation type="submission" date="2025-08" db="UniProtKB">
        <authorList>
            <consortium name="Ensembl"/>
        </authorList>
    </citation>
    <scope>IDENTIFICATION</scope>
</reference>
<feature type="transmembrane region" description="Helical" evidence="10">
    <location>
        <begin position="208"/>
        <end position="232"/>
    </location>
</feature>
<proteinExistence type="predicted"/>
<dbReference type="OMA" id="CFSHFCA"/>
<dbReference type="Ensembl" id="ENSNNAT00000022296.1">
    <property type="protein sequence ID" value="ENSNNAP00000021266.1"/>
    <property type="gene ID" value="ENSNNAG00000014079.1"/>
</dbReference>
<dbReference type="InterPro" id="IPR000725">
    <property type="entry name" value="Olfact_rcpt"/>
</dbReference>
<keyword evidence="9" id="KW-0807">Transducer</keyword>
<dbReference type="OrthoDB" id="6144443at2759"/>
<evidence type="ECO:0000256" key="6">
    <source>
        <dbReference type="ARBA" id="ARBA00023040"/>
    </source>
</evidence>
<dbReference type="PANTHER" id="PTHR26450:SF35">
    <property type="entry name" value="OLFACTORY RECEPTOR"/>
    <property type="match status" value="1"/>
</dbReference>
<evidence type="ECO:0000256" key="2">
    <source>
        <dbReference type="ARBA" id="ARBA00022606"/>
    </source>
</evidence>
<evidence type="ECO:0000313" key="13">
    <source>
        <dbReference type="Proteomes" id="UP000694559"/>
    </source>
</evidence>
<comment type="subcellular location">
    <subcellularLocation>
        <location evidence="1">Membrane</location>
        <topology evidence="1">Multi-pass membrane protein</topology>
    </subcellularLocation>
</comment>